<proteinExistence type="inferred from homology"/>
<feature type="compositionally biased region" description="Basic and acidic residues" evidence="7">
    <location>
        <begin position="1"/>
        <end position="17"/>
    </location>
</feature>
<dbReference type="PANTHER" id="PTHR12801:SF82">
    <property type="entry name" value="RNA EXONUCLEASE 5"/>
    <property type="match status" value="1"/>
</dbReference>
<evidence type="ECO:0000256" key="1">
    <source>
        <dbReference type="ARBA" id="ARBA00004123"/>
    </source>
</evidence>
<keyword evidence="5 9" id="KW-0269">Exonuclease</keyword>
<dbReference type="InterPro" id="IPR013520">
    <property type="entry name" value="Ribonucl_H"/>
</dbReference>
<name>G7YPI1_CLOSI</name>
<reference key="2">
    <citation type="submission" date="2011-10" db="EMBL/GenBank/DDBJ databases">
        <title>The genome and transcriptome sequence of Clonorchis sinensis provide insights into the carcinogenic liver fluke.</title>
        <authorList>
            <person name="Wang X."/>
            <person name="Huang Y."/>
            <person name="Chen W."/>
            <person name="Liu H."/>
            <person name="Guo L."/>
            <person name="Chen Y."/>
            <person name="Luo F."/>
            <person name="Zhou W."/>
            <person name="Sun J."/>
            <person name="Mao Q."/>
            <person name="Liang P."/>
            <person name="Zhou C."/>
            <person name="Tian Y."/>
            <person name="Men J."/>
            <person name="Lv X."/>
            <person name="Huang L."/>
            <person name="Zhou J."/>
            <person name="Hu Y."/>
            <person name="Li R."/>
            <person name="Zhang F."/>
            <person name="Lei H."/>
            <person name="Li X."/>
            <person name="Hu X."/>
            <person name="Liang C."/>
            <person name="Xu J."/>
            <person name="Wu Z."/>
            <person name="Yu X."/>
        </authorList>
    </citation>
    <scope>NUCLEOTIDE SEQUENCE</scope>
    <source>
        <strain>Henan</strain>
    </source>
</reference>
<dbReference type="Proteomes" id="UP000008909">
    <property type="component" value="Unassembled WGS sequence"/>
</dbReference>
<dbReference type="SUPFAM" id="SSF53098">
    <property type="entry name" value="Ribonuclease H-like"/>
    <property type="match status" value="1"/>
</dbReference>
<feature type="region of interest" description="Disordered" evidence="7">
    <location>
        <begin position="828"/>
        <end position="855"/>
    </location>
</feature>
<dbReference type="GO" id="GO:0005634">
    <property type="term" value="C:nucleus"/>
    <property type="evidence" value="ECO:0007669"/>
    <property type="project" value="UniProtKB-SubCell"/>
</dbReference>
<evidence type="ECO:0000259" key="8">
    <source>
        <dbReference type="SMART" id="SM00479"/>
    </source>
</evidence>
<dbReference type="Pfam" id="PF00929">
    <property type="entry name" value="RNase_T"/>
    <property type="match status" value="1"/>
</dbReference>
<evidence type="ECO:0000256" key="5">
    <source>
        <dbReference type="ARBA" id="ARBA00022839"/>
    </source>
</evidence>
<organism evidence="9 10">
    <name type="scientific">Clonorchis sinensis</name>
    <name type="common">Chinese liver fluke</name>
    <dbReference type="NCBI Taxonomy" id="79923"/>
    <lineage>
        <taxon>Eukaryota</taxon>
        <taxon>Metazoa</taxon>
        <taxon>Spiralia</taxon>
        <taxon>Lophotrochozoa</taxon>
        <taxon>Platyhelminthes</taxon>
        <taxon>Trematoda</taxon>
        <taxon>Digenea</taxon>
        <taxon>Opisthorchiida</taxon>
        <taxon>Opisthorchiata</taxon>
        <taxon>Opisthorchiidae</taxon>
        <taxon>Clonorchis</taxon>
    </lineage>
</organism>
<keyword evidence="10" id="KW-1185">Reference proteome</keyword>
<dbReference type="GO" id="GO:0003676">
    <property type="term" value="F:nucleic acid binding"/>
    <property type="evidence" value="ECO:0007669"/>
    <property type="project" value="InterPro"/>
</dbReference>
<evidence type="ECO:0000313" key="9">
    <source>
        <dbReference type="EMBL" id="GAA54862.1"/>
    </source>
</evidence>
<comment type="similarity">
    <text evidence="2">Belongs to the REXO1/REXO3 family.</text>
</comment>
<dbReference type="SMART" id="SM00479">
    <property type="entry name" value="EXOIII"/>
    <property type="match status" value="1"/>
</dbReference>
<feature type="compositionally biased region" description="Basic and acidic residues" evidence="7">
    <location>
        <begin position="832"/>
        <end position="846"/>
    </location>
</feature>
<dbReference type="PANTHER" id="PTHR12801">
    <property type="entry name" value="RNA EXONUCLEASE REXO1 / RECO3 FAMILY MEMBER-RELATED"/>
    <property type="match status" value="1"/>
</dbReference>
<dbReference type="InterPro" id="IPR047021">
    <property type="entry name" value="REXO1/3/4-like"/>
</dbReference>
<gene>
    <name evidence="9" type="ORF">CLF_105886</name>
</gene>
<protein>
    <submittedName>
        <fullName evidence="9">RNA exonuclease 1</fullName>
    </submittedName>
</protein>
<evidence type="ECO:0000313" key="10">
    <source>
        <dbReference type="Proteomes" id="UP000008909"/>
    </source>
</evidence>
<dbReference type="FunFam" id="3.30.420.10:FF:000019">
    <property type="entry name" value="RNA exonuclease NEF-sp"/>
    <property type="match status" value="1"/>
</dbReference>
<keyword evidence="3" id="KW-0540">Nuclease</keyword>
<evidence type="ECO:0000256" key="4">
    <source>
        <dbReference type="ARBA" id="ARBA00022801"/>
    </source>
</evidence>
<dbReference type="Gene3D" id="3.30.420.10">
    <property type="entry name" value="Ribonuclease H-like superfamily/Ribonuclease H"/>
    <property type="match status" value="1"/>
</dbReference>
<comment type="subcellular location">
    <subcellularLocation>
        <location evidence="1">Nucleus</location>
    </subcellularLocation>
</comment>
<dbReference type="InterPro" id="IPR034922">
    <property type="entry name" value="REX1-like_exo"/>
</dbReference>
<dbReference type="InterPro" id="IPR012337">
    <property type="entry name" value="RNaseH-like_sf"/>
</dbReference>
<evidence type="ECO:0000256" key="3">
    <source>
        <dbReference type="ARBA" id="ARBA00022722"/>
    </source>
</evidence>
<sequence length="1046" mass="117430">MRNEPEEAQTHMTDTEKSLGVARNGERLSDVSVRPWTVGSVAVVTKSIGRAAVCTLRNARAARAPEAPLGIRLGLDTRRTDNGDLLLQTHVDHRLFLCSANFRNSGNRLTTPTNQRPTQIVHIAVSYGRQGSITACRSFWNISVDSAHALVRCCFSLRFSGVRKTRIPRLVIEKLVDPEVKRNYQKQLLECLPDAMGEPQEMWTKWMSIHCKTWDAMPRWTQEKFYRLLGLIWLRRCLLLTGKRSVPVAVIYCPNHFRNPNEDHPMHFTKQRAVSILRTIPLLSNKSWLYGSEASVLNTDVMPSMMMMKMKVSRGIPKIGVRYSSIGFASPILTHLHSQLKQALLPCATSSNPGAAKRDNSYQRIVMFITAFSPDGDSDKTNQLLVLRDIAINRWRCCIKTISFTSQSSHLLPYSTTVRLNLWVLRRQQNCRKNQSWCVIRKPALINSVVLLFCDRLQCITSGDPILQSVFDKVTKLYTSIFSQALCFYTPTAYNHTWEAEILQVPRSHLSKHALNMVDKNLPITSPAPKREWVKSTVAEAATELDRLTRLADRICSSDEPVPQVTTKGNAPKRKLDMARPFPMPATGSPDAFDRTKLLMNLEQMLYERIPVPAELDEQSKRGASNPAYVPSKTAYQPVSSASPMFAIDCEMVVTKLGSELARVTMVDESNFVVFDRLVKPENPVEDYVTKFSGITRDMLAPVTTTVADIQRELDELLPPDAILVGHSIANDLQAMKIYHPYLIDTSVIYNLKGARTSKARLRFLAEHFLGRMIQTGTSGHSSAEDAIATMDLVRLKLSQDLSFGDVTTSWRFPEHYYALPSAVRSKTSNRKRVDHDTKPSEDKPSDNVIPNGLSVDNVHPAFRSKVTELRQSYRFLGPPVHFLTRLLKDSNIPFSYVPVHESDDPQGPISNGRSAFPEVTDSYLSRPSTKLANHLAESARTNRFILAKAHCPSDWNEEKCNKKLAKLSSNLYKGLPEHSLLIVVCTGEGLDSSAPSVGPVLGSNELDANSRLRSSILSAQMLENAKRYAYITLTKPQQPTTNDES</sequence>
<keyword evidence="6" id="KW-0539">Nucleus</keyword>
<evidence type="ECO:0000256" key="7">
    <source>
        <dbReference type="SAM" id="MobiDB-lite"/>
    </source>
</evidence>
<dbReference type="GO" id="GO:0004527">
    <property type="term" value="F:exonuclease activity"/>
    <property type="evidence" value="ECO:0007669"/>
    <property type="project" value="UniProtKB-KW"/>
</dbReference>
<feature type="region of interest" description="Disordered" evidence="7">
    <location>
        <begin position="1"/>
        <end position="22"/>
    </location>
</feature>
<dbReference type="EMBL" id="DF143931">
    <property type="protein sequence ID" value="GAA54862.1"/>
    <property type="molecule type" value="Genomic_DNA"/>
</dbReference>
<reference evidence="9" key="1">
    <citation type="journal article" date="2011" name="Genome Biol.">
        <title>The draft genome of the carcinogenic human liver fluke Clonorchis sinensis.</title>
        <authorList>
            <person name="Wang X."/>
            <person name="Chen W."/>
            <person name="Huang Y."/>
            <person name="Sun J."/>
            <person name="Men J."/>
            <person name="Liu H."/>
            <person name="Luo F."/>
            <person name="Guo L."/>
            <person name="Lv X."/>
            <person name="Deng C."/>
            <person name="Zhou C."/>
            <person name="Fan Y."/>
            <person name="Li X."/>
            <person name="Huang L."/>
            <person name="Hu Y."/>
            <person name="Liang C."/>
            <person name="Hu X."/>
            <person name="Xu J."/>
            <person name="Yu X."/>
        </authorList>
    </citation>
    <scope>NUCLEOTIDE SEQUENCE [LARGE SCALE GENOMIC DNA]</scope>
    <source>
        <strain evidence="9">Henan</strain>
    </source>
</reference>
<evidence type="ECO:0000256" key="2">
    <source>
        <dbReference type="ARBA" id="ARBA00006357"/>
    </source>
</evidence>
<keyword evidence="4" id="KW-0378">Hydrolase</keyword>
<dbReference type="InterPro" id="IPR036397">
    <property type="entry name" value="RNaseH_sf"/>
</dbReference>
<evidence type="ECO:0000256" key="6">
    <source>
        <dbReference type="ARBA" id="ARBA00023242"/>
    </source>
</evidence>
<dbReference type="AlphaFoldDB" id="G7YPI1"/>
<accession>G7YPI1</accession>
<dbReference type="CDD" id="cd06145">
    <property type="entry name" value="REX1_like"/>
    <property type="match status" value="1"/>
</dbReference>
<feature type="domain" description="Exonuclease" evidence="8">
    <location>
        <begin position="644"/>
        <end position="803"/>
    </location>
</feature>